<accession>A0A9D5Q454</accession>
<reference evidence="3" key="1">
    <citation type="submission" date="2019-11" db="EMBL/GenBank/DDBJ databases">
        <title>Microbial mats filling the niche in hypersaline microbial mats.</title>
        <authorList>
            <person name="Wong H.L."/>
            <person name="Macleod F.I."/>
            <person name="White R.A. III"/>
            <person name="Burns B.P."/>
        </authorList>
    </citation>
    <scope>NUCLEOTIDE SEQUENCE</scope>
    <source>
        <strain evidence="3">Rbin_158</strain>
    </source>
</reference>
<protein>
    <submittedName>
        <fullName evidence="3">Uncharacterized protein</fullName>
    </submittedName>
</protein>
<dbReference type="Proteomes" id="UP000649604">
    <property type="component" value="Unassembled WGS sequence"/>
</dbReference>
<gene>
    <name evidence="3" type="ORF">GF339_01400</name>
</gene>
<feature type="signal peptide" evidence="2">
    <location>
        <begin position="1"/>
        <end position="27"/>
    </location>
</feature>
<organism evidence="3 4">
    <name type="scientific">candidate division KSB3 bacterium</name>
    <dbReference type="NCBI Taxonomy" id="2044937"/>
    <lineage>
        <taxon>Bacteria</taxon>
        <taxon>candidate division KSB3</taxon>
    </lineage>
</organism>
<feature type="chain" id="PRO_5039380404" evidence="2">
    <location>
        <begin position="28"/>
        <end position="151"/>
    </location>
</feature>
<evidence type="ECO:0000313" key="3">
    <source>
        <dbReference type="EMBL" id="MBD3323205.1"/>
    </source>
</evidence>
<feature type="region of interest" description="Disordered" evidence="1">
    <location>
        <begin position="96"/>
        <end position="151"/>
    </location>
</feature>
<feature type="compositionally biased region" description="Pro residues" evidence="1">
    <location>
        <begin position="104"/>
        <end position="129"/>
    </location>
</feature>
<dbReference type="EMBL" id="WJJP01000039">
    <property type="protein sequence ID" value="MBD3323205.1"/>
    <property type="molecule type" value="Genomic_DNA"/>
</dbReference>
<feature type="non-terminal residue" evidence="3">
    <location>
        <position position="151"/>
    </location>
</feature>
<evidence type="ECO:0000256" key="2">
    <source>
        <dbReference type="SAM" id="SignalP"/>
    </source>
</evidence>
<evidence type="ECO:0000256" key="1">
    <source>
        <dbReference type="SAM" id="MobiDB-lite"/>
    </source>
</evidence>
<dbReference type="AlphaFoldDB" id="A0A9D5Q454"/>
<keyword evidence="2" id="KW-0732">Signal</keyword>
<comment type="caution">
    <text evidence="3">The sequence shown here is derived from an EMBL/GenBank/DDBJ whole genome shotgun (WGS) entry which is preliminary data.</text>
</comment>
<feature type="compositionally biased region" description="Pro residues" evidence="1">
    <location>
        <begin position="137"/>
        <end position="151"/>
    </location>
</feature>
<name>A0A9D5Q454_9BACT</name>
<evidence type="ECO:0000313" key="4">
    <source>
        <dbReference type="Proteomes" id="UP000649604"/>
    </source>
</evidence>
<sequence length="151" mass="16094">MYKLVKYAGVVVGIVVCMTLALSTGDAAIGPEASGQTTEPTYPSTGAMPPVPSSAMLPGVEGGTTVPYPQMQMMPSTGSEGGYYYPPVVPGYQDAPGGMMSPYQPYPQYPTQPYPQYPNQPYPQYPNVPPGYADPSQPYPQYPSQAPPTYP</sequence>
<proteinExistence type="predicted"/>